<dbReference type="Proteomes" id="UP000518266">
    <property type="component" value="Unassembled WGS sequence"/>
</dbReference>
<dbReference type="EMBL" id="JAAKFY010000014">
    <property type="protein sequence ID" value="KAF3846330.1"/>
    <property type="molecule type" value="Genomic_DNA"/>
</dbReference>
<proteinExistence type="predicted"/>
<comment type="caution">
    <text evidence="2">The sequence shown here is derived from an EMBL/GenBank/DDBJ whole genome shotgun (WGS) entry which is preliminary data.</text>
</comment>
<accession>A0A7J5YA83</accession>
<dbReference type="AlphaFoldDB" id="A0A7J5YA83"/>
<sequence>MNIDICCGGFWHNERNILEYILRAMLSRWPAVWILTERISSSSSEEIQILGMRCQPLIASQGSSGSTQKRLSNGNMNSRDSTGSY</sequence>
<gene>
    <name evidence="2" type="ORF">F7725_003408</name>
</gene>
<protein>
    <submittedName>
        <fullName evidence="2">Uncharacterized protein</fullName>
    </submittedName>
</protein>
<keyword evidence="3" id="KW-1185">Reference proteome</keyword>
<evidence type="ECO:0000313" key="2">
    <source>
        <dbReference type="EMBL" id="KAF3846330.1"/>
    </source>
</evidence>
<evidence type="ECO:0000256" key="1">
    <source>
        <dbReference type="SAM" id="MobiDB-lite"/>
    </source>
</evidence>
<evidence type="ECO:0000313" key="3">
    <source>
        <dbReference type="Proteomes" id="UP000518266"/>
    </source>
</evidence>
<feature type="region of interest" description="Disordered" evidence="1">
    <location>
        <begin position="60"/>
        <end position="85"/>
    </location>
</feature>
<reference evidence="2 3" key="1">
    <citation type="submission" date="2020-03" db="EMBL/GenBank/DDBJ databases">
        <title>Dissostichus mawsoni Genome sequencing and assembly.</title>
        <authorList>
            <person name="Park H."/>
        </authorList>
    </citation>
    <scope>NUCLEOTIDE SEQUENCE [LARGE SCALE GENOMIC DNA]</scope>
    <source>
        <strain evidence="2">DM0001</strain>
        <tissue evidence="2">Muscle</tissue>
    </source>
</reference>
<organism evidence="2 3">
    <name type="scientific">Dissostichus mawsoni</name>
    <name type="common">Antarctic cod</name>
    <dbReference type="NCBI Taxonomy" id="36200"/>
    <lineage>
        <taxon>Eukaryota</taxon>
        <taxon>Metazoa</taxon>
        <taxon>Chordata</taxon>
        <taxon>Craniata</taxon>
        <taxon>Vertebrata</taxon>
        <taxon>Euteleostomi</taxon>
        <taxon>Actinopterygii</taxon>
        <taxon>Neopterygii</taxon>
        <taxon>Teleostei</taxon>
        <taxon>Neoteleostei</taxon>
        <taxon>Acanthomorphata</taxon>
        <taxon>Eupercaria</taxon>
        <taxon>Perciformes</taxon>
        <taxon>Notothenioidei</taxon>
        <taxon>Nototheniidae</taxon>
        <taxon>Dissostichus</taxon>
    </lineage>
</organism>
<name>A0A7J5YA83_DISMA</name>